<keyword evidence="2" id="KW-0812">Transmembrane</keyword>
<keyword evidence="10" id="KW-1185">Reference proteome</keyword>
<dbReference type="GO" id="GO:0030943">
    <property type="term" value="F:mitochondrion targeting sequence binding"/>
    <property type="evidence" value="ECO:0007669"/>
    <property type="project" value="TreeGrafter"/>
</dbReference>
<evidence type="ECO:0000256" key="7">
    <source>
        <dbReference type="ARBA" id="ARBA00038030"/>
    </source>
</evidence>
<accession>A0A5R9IKH9</accession>
<comment type="subcellular location">
    <subcellularLocation>
        <location evidence="1">Membrane</location>
        <topology evidence="1">Single-pass membrane protein</topology>
    </subcellularLocation>
</comment>
<dbReference type="Proteomes" id="UP000307790">
    <property type="component" value="Unassembled WGS sequence"/>
</dbReference>
<dbReference type="InterPro" id="IPR011990">
    <property type="entry name" value="TPR-like_helical_dom_sf"/>
</dbReference>
<evidence type="ECO:0000313" key="9">
    <source>
        <dbReference type="EMBL" id="TLU65782.1"/>
    </source>
</evidence>
<dbReference type="EMBL" id="VCBC01000006">
    <property type="protein sequence ID" value="TLU65782.1"/>
    <property type="molecule type" value="Genomic_DNA"/>
</dbReference>
<evidence type="ECO:0000313" key="10">
    <source>
        <dbReference type="Proteomes" id="UP000307790"/>
    </source>
</evidence>
<dbReference type="InterPro" id="IPR019734">
    <property type="entry name" value="TPR_rpt"/>
</dbReference>
<dbReference type="Pfam" id="PF14559">
    <property type="entry name" value="TPR_19"/>
    <property type="match status" value="2"/>
</dbReference>
<dbReference type="Pfam" id="PF13432">
    <property type="entry name" value="TPR_16"/>
    <property type="match status" value="1"/>
</dbReference>
<feature type="signal peptide" evidence="8">
    <location>
        <begin position="1"/>
        <end position="19"/>
    </location>
</feature>
<keyword evidence="4" id="KW-0802">TPR repeat</keyword>
<sequence>MKTKFNSLIFLMICLLSLAACQPDKTEQEYIDSALQLIDEQNYQAASIELKNAVKVAPTSGRARLLLGKTYLLNGSLQGAQKELQRALDLNYDADEILPLLARTNIFLLDYDAVKESVDTAIQLSPAVQQEIQTLAGISMSMAGDMQSGLEILSKVITNETNKDFYYKLSQAWFAAHNDQLPQAIEMVAELRSEQSEFKDATLILANLYRMDQQLQKSADTYKDYVETYPFNYLAQLSYIHVLIRNQNLDVAETQVDNLLATYQNSPIANEYKAELLTLKGEYKPAIEHATVALTSQPGLVKSNLIAGVANYRLNNYESSYRHLSIIENDIPDNHIGNRILSSVKLKLGYIDEAVASIEQLDEITAQDFALVANTSQALIRKGDTSQASKYIEKLDEMDVNDSQTLGQRGALKLSVQDDTGIDDLKRALELDPEFDQARLTLLLNYVKSKNYREAMDIAEDWVKQKPESDQGYLARGVVYRAQAQNDKANQEFNIALEKVENSPGALFNLALNDIQNDKAELAHERLETLLVNQPDHRGGLDLIISNANNLDDKTVVIEFLEDLAKENPEQVNLKIAQAKALENVGRRGDGLALLASMANKENNPDVYFRVYAKMALADKQYQRAENLYLAQIENNADNFDAYQGYLYTLEMQKKYQQAYTQVKKAQERFPQQENLKLVEANYLLLSNSYERARGVIEEIDPSEVNEVGYLKLRAKFHYQMNENDTAKEYAQPLHQRQPSATNSFLYAQILQRLGEYDTAVNVVNGALQKDDTNLALKNLKAELTSESNPKQAVTLYQEIADRYPDSFVVMNNLAWSAIQAGQYELGLDSAKKAAQLAPQQPQVMDTLAVAHMKMGQYDTAESLLIEAKEALPDNEEILLHYAEVLIYLNKLSESEQILATLATSEKKDRVLKLLDNKS</sequence>
<evidence type="ECO:0000256" key="3">
    <source>
        <dbReference type="ARBA" id="ARBA00022737"/>
    </source>
</evidence>
<evidence type="ECO:0000256" key="1">
    <source>
        <dbReference type="ARBA" id="ARBA00004167"/>
    </source>
</evidence>
<feature type="chain" id="PRO_5024326313" evidence="8">
    <location>
        <begin position="20"/>
        <end position="919"/>
    </location>
</feature>
<keyword evidence="5" id="KW-1133">Transmembrane helix</keyword>
<gene>
    <name evidence="9" type="primary">prsT</name>
    <name evidence="9" type="ORF">FE810_07675</name>
</gene>
<dbReference type="SUPFAM" id="SSF48452">
    <property type="entry name" value="TPR-like"/>
    <property type="match status" value="5"/>
</dbReference>
<dbReference type="PANTHER" id="PTHR46208">
    <property type="entry name" value="MITOCHONDRIAL IMPORT RECEPTOR SUBUNIT TOM70"/>
    <property type="match status" value="1"/>
</dbReference>
<dbReference type="PANTHER" id="PTHR46208:SF1">
    <property type="entry name" value="MITOCHONDRIAL IMPORT RECEPTOR SUBUNIT TOM70"/>
    <property type="match status" value="1"/>
</dbReference>
<dbReference type="PROSITE" id="PS51257">
    <property type="entry name" value="PROKAR_LIPOPROTEIN"/>
    <property type="match status" value="1"/>
</dbReference>
<protein>
    <submittedName>
        <fullName evidence="9">PEP-CTERM system TPR-repeat protein PrsT</fullName>
    </submittedName>
</protein>
<evidence type="ECO:0000256" key="2">
    <source>
        <dbReference type="ARBA" id="ARBA00022692"/>
    </source>
</evidence>
<evidence type="ECO:0000256" key="5">
    <source>
        <dbReference type="ARBA" id="ARBA00022989"/>
    </source>
</evidence>
<comment type="caution">
    <text evidence="9">The sequence shown here is derived from an EMBL/GenBank/DDBJ whole genome shotgun (WGS) entry which is preliminary data.</text>
</comment>
<dbReference type="Gene3D" id="1.25.40.10">
    <property type="entry name" value="Tetratricopeptide repeat domain"/>
    <property type="match status" value="6"/>
</dbReference>
<organism evidence="9 10">
    <name type="scientific">Thalassotalea litorea</name>
    <dbReference type="NCBI Taxonomy" id="2020715"/>
    <lineage>
        <taxon>Bacteria</taxon>
        <taxon>Pseudomonadati</taxon>
        <taxon>Pseudomonadota</taxon>
        <taxon>Gammaproteobacteria</taxon>
        <taxon>Alteromonadales</taxon>
        <taxon>Colwelliaceae</taxon>
        <taxon>Thalassotalea</taxon>
    </lineage>
</organism>
<dbReference type="RefSeq" id="WP_138319443.1">
    <property type="nucleotide sequence ID" value="NZ_VCBC01000006.1"/>
</dbReference>
<name>A0A5R9IKH9_9GAMM</name>
<dbReference type="GO" id="GO:0016020">
    <property type="term" value="C:membrane"/>
    <property type="evidence" value="ECO:0007669"/>
    <property type="project" value="UniProtKB-SubCell"/>
</dbReference>
<comment type="similarity">
    <text evidence="7">Belongs to the Tom70 family.</text>
</comment>
<dbReference type="NCBIfam" id="TIGR02917">
    <property type="entry name" value="PEP_TPR_lipo"/>
    <property type="match status" value="1"/>
</dbReference>
<evidence type="ECO:0000256" key="8">
    <source>
        <dbReference type="SAM" id="SignalP"/>
    </source>
</evidence>
<dbReference type="GO" id="GO:0008320">
    <property type="term" value="F:protein transmembrane transporter activity"/>
    <property type="evidence" value="ECO:0007669"/>
    <property type="project" value="TreeGrafter"/>
</dbReference>
<dbReference type="InterPro" id="IPR014266">
    <property type="entry name" value="PEP-CTERM_TPR_PrsT"/>
</dbReference>
<keyword evidence="3" id="KW-0677">Repeat</keyword>
<proteinExistence type="inferred from homology"/>
<keyword evidence="8" id="KW-0732">Signal</keyword>
<dbReference type="SMART" id="SM00028">
    <property type="entry name" value="TPR"/>
    <property type="match status" value="8"/>
</dbReference>
<dbReference type="OrthoDB" id="9766710at2"/>
<dbReference type="GO" id="GO:0030150">
    <property type="term" value="P:protein import into mitochondrial matrix"/>
    <property type="evidence" value="ECO:0007669"/>
    <property type="project" value="TreeGrafter"/>
</dbReference>
<reference evidence="9 10" key="1">
    <citation type="submission" date="2019-05" db="EMBL/GenBank/DDBJ databases">
        <title>Genome sequences of Thalassotalea litorea 1K03283.</title>
        <authorList>
            <person name="Zhang D."/>
        </authorList>
    </citation>
    <scope>NUCLEOTIDE SEQUENCE [LARGE SCALE GENOMIC DNA]</scope>
    <source>
        <strain evidence="9 10">MCCC 1K03283</strain>
    </source>
</reference>
<dbReference type="AlphaFoldDB" id="A0A5R9IKH9"/>
<evidence type="ECO:0000256" key="4">
    <source>
        <dbReference type="ARBA" id="ARBA00022803"/>
    </source>
</evidence>
<keyword evidence="6" id="KW-0472">Membrane</keyword>
<evidence type="ECO:0000256" key="6">
    <source>
        <dbReference type="ARBA" id="ARBA00023136"/>
    </source>
</evidence>